<protein>
    <submittedName>
        <fullName evidence="3">Uncharacterized protein</fullName>
    </submittedName>
</protein>
<organism evidence="3">
    <name type="scientific">Pseudictyota dubia</name>
    <dbReference type="NCBI Taxonomy" id="2749911"/>
    <lineage>
        <taxon>Eukaryota</taxon>
        <taxon>Sar</taxon>
        <taxon>Stramenopiles</taxon>
        <taxon>Ochrophyta</taxon>
        <taxon>Bacillariophyta</taxon>
        <taxon>Mediophyceae</taxon>
        <taxon>Biddulphiophycidae</taxon>
        <taxon>Eupodiscales</taxon>
        <taxon>Odontellaceae</taxon>
        <taxon>Pseudictyota</taxon>
    </lineage>
</organism>
<reference evidence="3" key="1">
    <citation type="submission" date="2021-01" db="EMBL/GenBank/DDBJ databases">
        <authorList>
            <person name="Corre E."/>
            <person name="Pelletier E."/>
            <person name="Niang G."/>
            <person name="Scheremetjew M."/>
            <person name="Finn R."/>
            <person name="Kale V."/>
            <person name="Holt S."/>
            <person name="Cochrane G."/>
            <person name="Meng A."/>
            <person name="Brown T."/>
            <person name="Cohen L."/>
        </authorList>
    </citation>
    <scope>NUCLEOTIDE SEQUENCE</scope>
    <source>
        <strain evidence="3">CCMP147</strain>
    </source>
</reference>
<accession>A0A7R9ZAJ6</accession>
<gene>
    <name evidence="3" type="ORF">TDUB1175_LOCUS11623</name>
</gene>
<dbReference type="AlphaFoldDB" id="A0A7R9ZAJ6"/>
<proteinExistence type="predicted"/>
<evidence type="ECO:0000256" key="1">
    <source>
        <dbReference type="SAM" id="MobiDB-lite"/>
    </source>
</evidence>
<sequence>MRPSARALFSLLRIFVLAEVANAVVASNYAMYVWSQVFDASAPHCGGVYPPDKNGDNASCFYHPWNTAEARAHLWASCTLPGREVTRIFLSDVKSRVENSGKDATGQCDADLLTVLQEANSFGIEVYGLYGVSDAAFSEKDLVGDLSDFNTNCGTASAQFSGAAVNNEHFTSIKSCDGSYDQAQKDLLDNLAATRDNAAPLPLHFSVSWNWDCCSCSSTGYVRREIDWNGATKSALEHMIDIADSVDVQVAWNTGSTMQRRSEKPYTYWNNTKSGSTSTTQFYVLAYLNPNSDCRLSFAPHAKGALTNTDSCTTGERTEVGMYAAFDEILLSQTNSRGGLHYMGGVYSTGMPGWPIHSSGTSPTASPVSSAPVSSSPTVSPVPFDCNNIQSKGECNGYTDCQWSGNPSSGSCGAAPTGCGGSQSACTSNEDCCSGNCKGNGKCA</sequence>
<feature type="chain" id="PRO_5031310072" evidence="2">
    <location>
        <begin position="24"/>
        <end position="444"/>
    </location>
</feature>
<evidence type="ECO:0000313" key="3">
    <source>
        <dbReference type="EMBL" id="CAD8312834.1"/>
    </source>
</evidence>
<dbReference type="EMBL" id="HBED01023403">
    <property type="protein sequence ID" value="CAD8312834.1"/>
    <property type="molecule type" value="Transcribed_RNA"/>
</dbReference>
<keyword evidence="2" id="KW-0732">Signal</keyword>
<feature type="region of interest" description="Disordered" evidence="1">
    <location>
        <begin position="358"/>
        <end position="379"/>
    </location>
</feature>
<name>A0A7R9ZAJ6_9STRA</name>
<evidence type="ECO:0000256" key="2">
    <source>
        <dbReference type="SAM" id="SignalP"/>
    </source>
</evidence>
<feature type="signal peptide" evidence="2">
    <location>
        <begin position="1"/>
        <end position="23"/>
    </location>
</feature>